<dbReference type="SUPFAM" id="SSF52540">
    <property type="entry name" value="P-loop containing nucleoside triphosphate hydrolases"/>
    <property type="match status" value="1"/>
</dbReference>
<comment type="caution">
    <text evidence="1">The sequence shown here is derived from an EMBL/GenBank/DDBJ whole genome shotgun (WGS) entry which is preliminary data.</text>
</comment>
<evidence type="ECO:0000313" key="2">
    <source>
        <dbReference type="Proteomes" id="UP001174909"/>
    </source>
</evidence>
<gene>
    <name evidence="1" type="ORF">GBAR_LOCUS31066</name>
</gene>
<dbReference type="AlphaFoldDB" id="A0AA35XL60"/>
<accession>A0AA35XL60</accession>
<keyword evidence="2" id="KW-1185">Reference proteome</keyword>
<sequence length="115" mass="12468">MKQGYVNVTLVKVIVEGPAGVGKTSIIYLLLGKPPPKDRHSTGCAERAIRVIRVGKEGEKWSEIPAKEFQEMIAEAVPILFEDLKVKGKGMEELDMVLSSLEEGQTSGGEQGEGE</sequence>
<organism evidence="1 2">
    <name type="scientific">Geodia barretti</name>
    <name type="common">Barrett's horny sponge</name>
    <dbReference type="NCBI Taxonomy" id="519541"/>
    <lineage>
        <taxon>Eukaryota</taxon>
        <taxon>Metazoa</taxon>
        <taxon>Porifera</taxon>
        <taxon>Demospongiae</taxon>
        <taxon>Heteroscleromorpha</taxon>
        <taxon>Tetractinellida</taxon>
        <taxon>Astrophorina</taxon>
        <taxon>Geodiidae</taxon>
        <taxon>Geodia</taxon>
    </lineage>
</organism>
<reference evidence="1" key="1">
    <citation type="submission" date="2023-03" db="EMBL/GenBank/DDBJ databases">
        <authorList>
            <person name="Steffen K."/>
            <person name="Cardenas P."/>
        </authorList>
    </citation>
    <scope>NUCLEOTIDE SEQUENCE</scope>
</reference>
<dbReference type="InterPro" id="IPR027417">
    <property type="entry name" value="P-loop_NTPase"/>
</dbReference>
<protein>
    <submittedName>
        <fullName evidence="1">Uncharacterized protein</fullName>
    </submittedName>
</protein>
<dbReference type="Proteomes" id="UP001174909">
    <property type="component" value="Unassembled WGS sequence"/>
</dbReference>
<evidence type="ECO:0000313" key="1">
    <source>
        <dbReference type="EMBL" id="CAI8057041.1"/>
    </source>
</evidence>
<dbReference type="EMBL" id="CASHTH010004418">
    <property type="protein sequence ID" value="CAI8057041.1"/>
    <property type="molecule type" value="Genomic_DNA"/>
</dbReference>
<feature type="non-terminal residue" evidence="1">
    <location>
        <position position="115"/>
    </location>
</feature>
<name>A0AA35XL60_GEOBA</name>
<proteinExistence type="predicted"/>